<dbReference type="AlphaFoldDB" id="A0AAW2UPH1"/>
<dbReference type="InterPro" id="IPR036265">
    <property type="entry name" value="HIT-like_sf"/>
</dbReference>
<reference evidence="2" key="1">
    <citation type="submission" date="2020-06" db="EMBL/GenBank/DDBJ databases">
        <authorList>
            <person name="Li T."/>
            <person name="Hu X."/>
            <person name="Zhang T."/>
            <person name="Song X."/>
            <person name="Zhang H."/>
            <person name="Dai N."/>
            <person name="Sheng W."/>
            <person name="Hou X."/>
            <person name="Wei L."/>
        </authorList>
    </citation>
    <scope>NUCLEOTIDE SEQUENCE</scope>
    <source>
        <strain evidence="2">G02</strain>
        <tissue evidence="2">Leaf</tissue>
    </source>
</reference>
<dbReference type="PANTHER" id="PTHR46243">
    <property type="entry name" value="BIS(5'-ADENOSYL)-TRIPHOSPHATASE"/>
    <property type="match status" value="1"/>
</dbReference>
<name>A0AAW2UPH1_SESRA</name>
<accession>A0AAW2UPH1</accession>
<evidence type="ECO:0000256" key="1">
    <source>
        <dbReference type="SAM" id="MobiDB-lite"/>
    </source>
</evidence>
<comment type="caution">
    <text evidence="2">The sequence shown here is derived from an EMBL/GenBank/DDBJ whole genome shotgun (WGS) entry which is preliminary data.</text>
</comment>
<feature type="region of interest" description="Disordered" evidence="1">
    <location>
        <begin position="67"/>
        <end position="90"/>
    </location>
</feature>
<feature type="compositionally biased region" description="Basic and acidic residues" evidence="1">
    <location>
        <begin position="67"/>
        <end position="76"/>
    </location>
</feature>
<feature type="non-terminal residue" evidence="2">
    <location>
        <position position="1"/>
    </location>
</feature>
<gene>
    <name evidence="2" type="ORF">Sradi_1206600</name>
</gene>
<proteinExistence type="predicted"/>
<dbReference type="Gene3D" id="3.30.428.10">
    <property type="entry name" value="HIT-like"/>
    <property type="match status" value="1"/>
</dbReference>
<reference evidence="2" key="2">
    <citation type="journal article" date="2024" name="Plant">
        <title>Genomic evolution and insights into agronomic trait innovations of Sesamum species.</title>
        <authorList>
            <person name="Miao H."/>
            <person name="Wang L."/>
            <person name="Qu L."/>
            <person name="Liu H."/>
            <person name="Sun Y."/>
            <person name="Le M."/>
            <person name="Wang Q."/>
            <person name="Wei S."/>
            <person name="Zheng Y."/>
            <person name="Lin W."/>
            <person name="Duan Y."/>
            <person name="Cao H."/>
            <person name="Xiong S."/>
            <person name="Wang X."/>
            <person name="Wei L."/>
            <person name="Li C."/>
            <person name="Ma Q."/>
            <person name="Ju M."/>
            <person name="Zhao R."/>
            <person name="Li G."/>
            <person name="Mu C."/>
            <person name="Tian Q."/>
            <person name="Mei H."/>
            <person name="Zhang T."/>
            <person name="Gao T."/>
            <person name="Zhang H."/>
        </authorList>
    </citation>
    <scope>NUCLEOTIDE SEQUENCE</scope>
    <source>
        <strain evidence="2">G02</strain>
    </source>
</reference>
<protein>
    <submittedName>
        <fullName evidence="2">Bifunctional bis(5'-adenosyl)-triphosphatase/adenylylsulfatase FHIT</fullName>
    </submittedName>
</protein>
<sequence>DRSPARVLSQCIFAHIHDPRWAKGWTDCSTCPHPHTPRKSGDFENNDEIYEAIDSKEKELKQKLDLDKERKDRSMEEMAEEAAEYRKLFS</sequence>
<dbReference type="EMBL" id="JACGWJ010000005">
    <property type="protein sequence ID" value="KAL0417931.1"/>
    <property type="molecule type" value="Genomic_DNA"/>
</dbReference>
<organism evidence="2">
    <name type="scientific">Sesamum radiatum</name>
    <name type="common">Black benniseed</name>
    <dbReference type="NCBI Taxonomy" id="300843"/>
    <lineage>
        <taxon>Eukaryota</taxon>
        <taxon>Viridiplantae</taxon>
        <taxon>Streptophyta</taxon>
        <taxon>Embryophyta</taxon>
        <taxon>Tracheophyta</taxon>
        <taxon>Spermatophyta</taxon>
        <taxon>Magnoliopsida</taxon>
        <taxon>eudicotyledons</taxon>
        <taxon>Gunneridae</taxon>
        <taxon>Pentapetalae</taxon>
        <taxon>asterids</taxon>
        <taxon>lamiids</taxon>
        <taxon>Lamiales</taxon>
        <taxon>Pedaliaceae</taxon>
        <taxon>Sesamum</taxon>
    </lineage>
</organism>
<dbReference type="InterPro" id="IPR051884">
    <property type="entry name" value="Bis(5'-adenosyl)-TPase_reg"/>
</dbReference>
<evidence type="ECO:0000313" key="2">
    <source>
        <dbReference type="EMBL" id="KAL0417931.1"/>
    </source>
</evidence>
<dbReference type="PANTHER" id="PTHR46243:SF1">
    <property type="entry name" value="BIS(5'-ADENOSYL)-TRIPHOSPHATASE"/>
    <property type="match status" value="1"/>
</dbReference>